<dbReference type="PANTHER" id="PTHR46118">
    <property type="entry name" value="PROTEIN ABHD11"/>
    <property type="match status" value="1"/>
</dbReference>
<proteinExistence type="predicted"/>
<dbReference type="Gene3D" id="3.40.50.1820">
    <property type="entry name" value="alpha/beta hydrolase"/>
    <property type="match status" value="1"/>
</dbReference>
<keyword evidence="1 3" id="KW-0378">Hydrolase</keyword>
<evidence type="ECO:0000256" key="1">
    <source>
        <dbReference type="ARBA" id="ARBA00022801"/>
    </source>
</evidence>
<dbReference type="InterPro" id="IPR000639">
    <property type="entry name" value="Epox_hydrolase-like"/>
</dbReference>
<reference evidence="3 6" key="2">
    <citation type="submission" date="2019-10" db="EMBL/GenBank/DDBJ databases">
        <title>Prolixibacter strains distinguished by the presence of nitrate reductase genes were adept at nitrate-dependent anaerobic corrosion of metallic iron and carbon steel.</title>
        <authorList>
            <person name="Iino T."/>
            <person name="Shono N."/>
            <person name="Ito K."/>
            <person name="Nakamura R."/>
            <person name="Sueoka K."/>
            <person name="Harayama S."/>
            <person name="Ohkuma M."/>
        </authorList>
    </citation>
    <scope>NUCLEOTIDE SEQUENCE [LARGE SCALE GENOMIC DNA]</scope>
    <source>
        <strain evidence="3 6">MIC1-1</strain>
    </source>
</reference>
<reference evidence="4 5" key="1">
    <citation type="submission" date="2018-03" db="EMBL/GenBank/DDBJ databases">
        <title>Genomic Encyclopedia of Archaeal and Bacterial Type Strains, Phase II (KMG-II): from individual species to whole genera.</title>
        <authorList>
            <person name="Goeker M."/>
        </authorList>
    </citation>
    <scope>NUCLEOTIDE SEQUENCE [LARGE SCALE GENOMIC DNA]</scope>
    <source>
        <strain evidence="4 5">DSM 27267</strain>
    </source>
</reference>
<dbReference type="InterPro" id="IPR000073">
    <property type="entry name" value="AB_hydrolase_1"/>
</dbReference>
<evidence type="ECO:0000259" key="2">
    <source>
        <dbReference type="Pfam" id="PF00561"/>
    </source>
</evidence>
<dbReference type="PANTHER" id="PTHR46118:SF4">
    <property type="entry name" value="PROTEIN ABHD11"/>
    <property type="match status" value="1"/>
</dbReference>
<sequence length="272" mass="31162">MRVSLKYKKMGSGPNMVILHGLYGSSDNWLTIGKHLSESYTVYLLNLRNHGDSPNADVHTFETMSEDVAGFFEEQNLDKATVLGHSMGGKVAMHFAADYPDKVSCLIIADIAPKDYTELDRSKSNFHMHQTILELLDELDLSQVESRKEIDKYLATKLDAVGLRQFLLKNIKRTKDGQFKWRLNVPVLKEYLPRIISEVNAEWFEDRKPILRYPVTFIRGLKSKYINDEDIPDIQEIYPEARIIDIPDAGHWLHAEQPKLFLEAVLSCVKPG</sequence>
<keyword evidence="6" id="KW-1185">Reference proteome</keyword>
<dbReference type="PRINTS" id="PR00412">
    <property type="entry name" value="EPOXHYDRLASE"/>
</dbReference>
<evidence type="ECO:0000313" key="4">
    <source>
        <dbReference type="EMBL" id="PSK83937.1"/>
    </source>
</evidence>
<accession>A0A2P8CG23</accession>
<name>A0A2P8CG23_9BACT</name>
<dbReference type="SUPFAM" id="SSF53474">
    <property type="entry name" value="alpha/beta-Hydrolases"/>
    <property type="match status" value="1"/>
</dbReference>
<dbReference type="OrthoDB" id="9808398at2"/>
<dbReference type="Pfam" id="PF00561">
    <property type="entry name" value="Abhydrolase_1"/>
    <property type="match status" value="1"/>
</dbReference>
<dbReference type="Proteomes" id="UP000240621">
    <property type="component" value="Unassembled WGS sequence"/>
</dbReference>
<dbReference type="InterPro" id="IPR029058">
    <property type="entry name" value="AB_hydrolase_fold"/>
</dbReference>
<feature type="domain" description="AB hydrolase-1" evidence="2">
    <location>
        <begin position="14"/>
        <end position="257"/>
    </location>
</feature>
<comment type="caution">
    <text evidence="4">The sequence shown here is derived from an EMBL/GenBank/DDBJ whole genome shotgun (WGS) entry which is preliminary data.</text>
</comment>
<gene>
    <name evidence="4" type="ORF">CLV93_103355</name>
    <name evidence="3" type="ORF">JCM18694_37240</name>
</gene>
<dbReference type="RefSeq" id="WP_106541760.1">
    <property type="nucleotide sequence ID" value="NZ_BLAU01000001.1"/>
</dbReference>
<protein>
    <submittedName>
        <fullName evidence="3">Alpha/beta hydrolase</fullName>
    </submittedName>
    <submittedName>
        <fullName evidence="4">Pimeloyl-ACP methyl ester carboxylesterase</fullName>
    </submittedName>
</protein>
<dbReference type="GO" id="GO:0016787">
    <property type="term" value="F:hydrolase activity"/>
    <property type="evidence" value="ECO:0007669"/>
    <property type="project" value="UniProtKB-KW"/>
</dbReference>
<dbReference type="EMBL" id="BLAU01000001">
    <property type="protein sequence ID" value="GET23478.1"/>
    <property type="molecule type" value="Genomic_DNA"/>
</dbReference>
<evidence type="ECO:0000313" key="5">
    <source>
        <dbReference type="Proteomes" id="UP000240621"/>
    </source>
</evidence>
<evidence type="ECO:0000313" key="3">
    <source>
        <dbReference type="EMBL" id="GET23478.1"/>
    </source>
</evidence>
<organism evidence="4 5">
    <name type="scientific">Prolixibacter denitrificans</name>
    <dbReference type="NCBI Taxonomy" id="1541063"/>
    <lineage>
        <taxon>Bacteria</taxon>
        <taxon>Pseudomonadati</taxon>
        <taxon>Bacteroidota</taxon>
        <taxon>Bacteroidia</taxon>
        <taxon>Marinilabiliales</taxon>
        <taxon>Prolixibacteraceae</taxon>
        <taxon>Prolixibacter</taxon>
    </lineage>
</organism>
<dbReference type="Proteomes" id="UP000396862">
    <property type="component" value="Unassembled WGS sequence"/>
</dbReference>
<dbReference type="EMBL" id="PYGC01000003">
    <property type="protein sequence ID" value="PSK83937.1"/>
    <property type="molecule type" value="Genomic_DNA"/>
</dbReference>
<dbReference type="AlphaFoldDB" id="A0A2P8CG23"/>
<evidence type="ECO:0000313" key="6">
    <source>
        <dbReference type="Proteomes" id="UP000396862"/>
    </source>
</evidence>